<dbReference type="Proteomes" id="UP000799753">
    <property type="component" value="Unassembled WGS sequence"/>
</dbReference>
<keyword evidence="2" id="KW-0732">Signal</keyword>
<dbReference type="AlphaFoldDB" id="A0A6A6S021"/>
<proteinExistence type="predicted"/>
<sequence>MLLVKISLCLLLLISLPTKTVKRLASHRTTAAKRLRRSACHKSSLPTAVLRNAFEDRGTAGLCSASDESEERPGPLSGAESEACGETGSQQKEPISAFRNRQTEAVRVWGPQTCAICGRFQFMLGQYETHPSDVSVTGLSVYASVRSTSRSDTHPSSIKLERVGEAVRFRNASLVEQSTLHMHTHVAFSAGIGIQRYKGSKG</sequence>
<keyword evidence="4" id="KW-1185">Reference proteome</keyword>
<organism evidence="3 4">
    <name type="scientific">Massarina eburnea CBS 473.64</name>
    <dbReference type="NCBI Taxonomy" id="1395130"/>
    <lineage>
        <taxon>Eukaryota</taxon>
        <taxon>Fungi</taxon>
        <taxon>Dikarya</taxon>
        <taxon>Ascomycota</taxon>
        <taxon>Pezizomycotina</taxon>
        <taxon>Dothideomycetes</taxon>
        <taxon>Pleosporomycetidae</taxon>
        <taxon>Pleosporales</taxon>
        <taxon>Massarineae</taxon>
        <taxon>Massarinaceae</taxon>
        <taxon>Massarina</taxon>
    </lineage>
</organism>
<gene>
    <name evidence="3" type="ORF">P280DRAFT_330259</name>
</gene>
<protein>
    <submittedName>
        <fullName evidence="3">Uncharacterized protein</fullName>
    </submittedName>
</protein>
<evidence type="ECO:0000313" key="4">
    <source>
        <dbReference type="Proteomes" id="UP000799753"/>
    </source>
</evidence>
<feature type="signal peptide" evidence="2">
    <location>
        <begin position="1"/>
        <end position="20"/>
    </location>
</feature>
<feature type="chain" id="PRO_5025500854" evidence="2">
    <location>
        <begin position="21"/>
        <end position="202"/>
    </location>
</feature>
<accession>A0A6A6S021</accession>
<feature type="region of interest" description="Disordered" evidence="1">
    <location>
        <begin position="62"/>
        <end position="94"/>
    </location>
</feature>
<dbReference type="EMBL" id="MU006784">
    <property type="protein sequence ID" value="KAF2640855.1"/>
    <property type="molecule type" value="Genomic_DNA"/>
</dbReference>
<evidence type="ECO:0000313" key="3">
    <source>
        <dbReference type="EMBL" id="KAF2640855.1"/>
    </source>
</evidence>
<evidence type="ECO:0000256" key="1">
    <source>
        <dbReference type="SAM" id="MobiDB-lite"/>
    </source>
</evidence>
<evidence type="ECO:0000256" key="2">
    <source>
        <dbReference type="SAM" id="SignalP"/>
    </source>
</evidence>
<reference evidence="3" key="1">
    <citation type="journal article" date="2020" name="Stud. Mycol.">
        <title>101 Dothideomycetes genomes: a test case for predicting lifestyles and emergence of pathogens.</title>
        <authorList>
            <person name="Haridas S."/>
            <person name="Albert R."/>
            <person name="Binder M."/>
            <person name="Bloem J."/>
            <person name="Labutti K."/>
            <person name="Salamov A."/>
            <person name="Andreopoulos B."/>
            <person name="Baker S."/>
            <person name="Barry K."/>
            <person name="Bills G."/>
            <person name="Bluhm B."/>
            <person name="Cannon C."/>
            <person name="Castanera R."/>
            <person name="Culley D."/>
            <person name="Daum C."/>
            <person name="Ezra D."/>
            <person name="Gonzalez J."/>
            <person name="Henrissat B."/>
            <person name="Kuo A."/>
            <person name="Liang C."/>
            <person name="Lipzen A."/>
            <person name="Lutzoni F."/>
            <person name="Magnuson J."/>
            <person name="Mondo S."/>
            <person name="Nolan M."/>
            <person name="Ohm R."/>
            <person name="Pangilinan J."/>
            <person name="Park H.-J."/>
            <person name="Ramirez L."/>
            <person name="Alfaro M."/>
            <person name="Sun H."/>
            <person name="Tritt A."/>
            <person name="Yoshinaga Y."/>
            <person name="Zwiers L.-H."/>
            <person name="Turgeon B."/>
            <person name="Goodwin S."/>
            <person name="Spatafora J."/>
            <person name="Crous P."/>
            <person name="Grigoriev I."/>
        </authorList>
    </citation>
    <scope>NUCLEOTIDE SEQUENCE</scope>
    <source>
        <strain evidence="3">CBS 473.64</strain>
    </source>
</reference>
<name>A0A6A6S021_9PLEO</name>